<dbReference type="AlphaFoldDB" id="A0A4P9YDR1"/>
<evidence type="ECO:0000313" key="2">
    <source>
        <dbReference type="Proteomes" id="UP000281549"/>
    </source>
</evidence>
<gene>
    <name evidence="1" type="ORF">ROZALSC1DRAFT_24367</name>
</gene>
<evidence type="ECO:0000313" key="1">
    <source>
        <dbReference type="EMBL" id="RKP17275.1"/>
    </source>
</evidence>
<accession>A0A4P9YDR1</accession>
<sequence length="122" mass="14644">MTGRDDDKMRERHILYLMSTMTSYKRVSTDAKMKERYGQRTHGDVGRKFTELFKKYDVRIVRLSRIINYCILFPKKWGFNGYIFNALPKSQGLINEFPKIYIQEYPDDLMHSRYILRDSVGM</sequence>
<dbReference type="Proteomes" id="UP000281549">
    <property type="component" value="Unassembled WGS sequence"/>
</dbReference>
<name>A0A4P9YDR1_ROZAC</name>
<protein>
    <submittedName>
        <fullName evidence="1">Uncharacterized protein</fullName>
    </submittedName>
</protein>
<organism evidence="1 2">
    <name type="scientific">Rozella allomycis (strain CSF55)</name>
    <dbReference type="NCBI Taxonomy" id="988480"/>
    <lineage>
        <taxon>Eukaryota</taxon>
        <taxon>Fungi</taxon>
        <taxon>Fungi incertae sedis</taxon>
        <taxon>Cryptomycota</taxon>
        <taxon>Cryptomycota incertae sedis</taxon>
        <taxon>Rozella</taxon>
    </lineage>
</organism>
<reference evidence="2" key="1">
    <citation type="journal article" date="2018" name="Nat. Microbiol.">
        <title>Leveraging single-cell genomics to expand the fungal tree of life.</title>
        <authorList>
            <person name="Ahrendt S.R."/>
            <person name="Quandt C.A."/>
            <person name="Ciobanu D."/>
            <person name="Clum A."/>
            <person name="Salamov A."/>
            <person name="Andreopoulos B."/>
            <person name="Cheng J.F."/>
            <person name="Woyke T."/>
            <person name="Pelin A."/>
            <person name="Henrissat B."/>
            <person name="Reynolds N.K."/>
            <person name="Benny G.L."/>
            <person name="Smith M.E."/>
            <person name="James T.Y."/>
            <person name="Grigoriev I.V."/>
        </authorList>
    </citation>
    <scope>NUCLEOTIDE SEQUENCE [LARGE SCALE GENOMIC DNA]</scope>
    <source>
        <strain evidence="2">CSF55</strain>
    </source>
</reference>
<dbReference type="EMBL" id="ML005927">
    <property type="protein sequence ID" value="RKP17275.1"/>
    <property type="molecule type" value="Genomic_DNA"/>
</dbReference>
<proteinExistence type="predicted"/>